<dbReference type="PANTHER" id="PTHR30041">
    <property type="entry name" value="ARSENATE REDUCTASE"/>
    <property type="match status" value="1"/>
</dbReference>
<dbReference type="PROSITE" id="PS51353">
    <property type="entry name" value="ARSC"/>
    <property type="match status" value="1"/>
</dbReference>
<dbReference type="SUPFAM" id="SSF52833">
    <property type="entry name" value="Thioredoxin-like"/>
    <property type="match status" value="1"/>
</dbReference>
<dbReference type="InterPro" id="IPR036249">
    <property type="entry name" value="Thioredoxin-like_sf"/>
</dbReference>
<comment type="caution">
    <text evidence="3">The sequence shown here is derived from an EMBL/GenBank/DDBJ whole genome shotgun (WGS) entry which is preliminary data.</text>
</comment>
<comment type="similarity">
    <text evidence="1 2">Belongs to the ArsC family.</text>
</comment>
<dbReference type="AlphaFoldDB" id="A0A9X3EP48"/>
<dbReference type="PANTHER" id="PTHR30041:SF8">
    <property type="entry name" value="PROTEIN YFFB"/>
    <property type="match status" value="1"/>
</dbReference>
<dbReference type="NCBIfam" id="TIGR01617">
    <property type="entry name" value="arsC_related"/>
    <property type="match status" value="1"/>
</dbReference>
<dbReference type="InterPro" id="IPR006504">
    <property type="entry name" value="Tscrpt_reg_Spx/MgsR"/>
</dbReference>
<dbReference type="EMBL" id="JAPNKE010000002">
    <property type="protein sequence ID" value="MCY1007310.1"/>
    <property type="molecule type" value="Genomic_DNA"/>
</dbReference>
<evidence type="ECO:0000313" key="4">
    <source>
        <dbReference type="Proteomes" id="UP001150924"/>
    </source>
</evidence>
<dbReference type="Proteomes" id="UP001150924">
    <property type="component" value="Unassembled WGS sequence"/>
</dbReference>
<keyword evidence="4" id="KW-1185">Reference proteome</keyword>
<dbReference type="InterPro" id="IPR006660">
    <property type="entry name" value="Arsenate_reductase-like"/>
</dbReference>
<name>A0A9X3EP48_9BACT</name>
<dbReference type="Gene3D" id="3.40.30.10">
    <property type="entry name" value="Glutaredoxin"/>
    <property type="match status" value="1"/>
</dbReference>
<reference evidence="3" key="1">
    <citation type="submission" date="2022-11" db="EMBL/GenBank/DDBJ databases">
        <title>Minimal conservation of predation-associated metabolite biosynthetic gene clusters underscores biosynthetic potential of Myxococcota including descriptions for ten novel species: Archangium lansinium sp. nov., Myxococcus landrumus sp. nov., Nannocystis bai.</title>
        <authorList>
            <person name="Ahearne A."/>
            <person name="Stevens C."/>
            <person name="Phillips K."/>
        </authorList>
    </citation>
    <scope>NUCLEOTIDE SEQUENCE</scope>
    <source>
        <strain evidence="3">Na p29</strain>
    </source>
</reference>
<evidence type="ECO:0000313" key="3">
    <source>
        <dbReference type="EMBL" id="MCY1007310.1"/>
    </source>
</evidence>
<dbReference type="Pfam" id="PF03960">
    <property type="entry name" value="ArsC"/>
    <property type="match status" value="1"/>
</dbReference>
<accession>A0A9X3EP48</accession>
<proteinExistence type="inferred from homology"/>
<evidence type="ECO:0000256" key="2">
    <source>
        <dbReference type="PROSITE-ProRule" id="PRU01282"/>
    </source>
</evidence>
<sequence>MTAVLFAHPRCDTCRNARRWLDAHHVAYDVVDLTVRAPTSAELRAIQQNSGLPARKLFNTSGQAYRAGGFGERLKTMDDDAMIAALAADGLLVKRPIFTRDALALVGFSADAYARARLSAL</sequence>
<evidence type="ECO:0000256" key="1">
    <source>
        <dbReference type="ARBA" id="ARBA00007198"/>
    </source>
</evidence>
<protein>
    <submittedName>
        <fullName evidence="3">Spx/MgsR family RNA polymerase-binding regulatory protein</fullName>
    </submittedName>
</protein>
<gene>
    <name evidence="3" type="ORF">OV079_17465</name>
</gene>
<organism evidence="3 4">
    <name type="scientific">Nannocystis pusilla</name>
    <dbReference type="NCBI Taxonomy" id="889268"/>
    <lineage>
        <taxon>Bacteria</taxon>
        <taxon>Pseudomonadati</taxon>
        <taxon>Myxococcota</taxon>
        <taxon>Polyangia</taxon>
        <taxon>Nannocystales</taxon>
        <taxon>Nannocystaceae</taxon>
        <taxon>Nannocystis</taxon>
    </lineage>
</organism>
<dbReference type="RefSeq" id="WP_267769916.1">
    <property type="nucleotide sequence ID" value="NZ_JAPNKE010000002.1"/>
</dbReference>